<evidence type="ECO:0000313" key="4">
    <source>
        <dbReference type="Proteomes" id="UP001221757"/>
    </source>
</evidence>
<dbReference type="AlphaFoldDB" id="A0AAD7GFW0"/>
<dbReference type="Pfam" id="PF20236">
    <property type="entry name" value="DUF6593"/>
    <property type="match status" value="1"/>
</dbReference>
<reference evidence="3" key="1">
    <citation type="submission" date="2023-03" db="EMBL/GenBank/DDBJ databases">
        <title>Massive genome expansion in bonnet fungi (Mycena s.s.) driven by repeated elements and novel gene families across ecological guilds.</title>
        <authorList>
            <consortium name="Lawrence Berkeley National Laboratory"/>
            <person name="Harder C.B."/>
            <person name="Miyauchi S."/>
            <person name="Viragh M."/>
            <person name="Kuo A."/>
            <person name="Thoen E."/>
            <person name="Andreopoulos B."/>
            <person name="Lu D."/>
            <person name="Skrede I."/>
            <person name="Drula E."/>
            <person name="Henrissat B."/>
            <person name="Morin E."/>
            <person name="Kohler A."/>
            <person name="Barry K."/>
            <person name="LaButti K."/>
            <person name="Morin E."/>
            <person name="Salamov A."/>
            <person name="Lipzen A."/>
            <person name="Mereny Z."/>
            <person name="Hegedus B."/>
            <person name="Baldrian P."/>
            <person name="Stursova M."/>
            <person name="Weitz H."/>
            <person name="Taylor A."/>
            <person name="Grigoriev I.V."/>
            <person name="Nagy L.G."/>
            <person name="Martin F."/>
            <person name="Kauserud H."/>
        </authorList>
    </citation>
    <scope>NUCLEOTIDE SEQUENCE</scope>
    <source>
        <strain evidence="3">CBHHK067</strain>
    </source>
</reference>
<feature type="compositionally biased region" description="Polar residues" evidence="1">
    <location>
        <begin position="14"/>
        <end position="24"/>
    </location>
</feature>
<gene>
    <name evidence="3" type="ORF">B0H17DRAFT_1132907</name>
</gene>
<feature type="region of interest" description="Disordered" evidence="1">
    <location>
        <begin position="1"/>
        <end position="24"/>
    </location>
</feature>
<comment type="caution">
    <text evidence="3">The sequence shown here is derived from an EMBL/GenBank/DDBJ whole genome shotgun (WGS) entry which is preliminary data.</text>
</comment>
<keyword evidence="4" id="KW-1185">Reference proteome</keyword>
<accession>A0AAD7GFW0</accession>
<evidence type="ECO:0000256" key="1">
    <source>
        <dbReference type="SAM" id="MobiDB-lite"/>
    </source>
</evidence>
<sequence length="208" mass="22627">MFNPYAQGGWRNAGNPSSTPSRGTLPQPSIFGALPYPTLPAGAPPAAASTFISFRFSSFSPTILDSVVTGPKSRTYFRVKTDSPTVGFTAIHNSASQPVIIIEWLKHPVIEIRDILSKRQTSQWLPISADRSHRTMTANGKTFVWASEGQYICLQLFSAGVGAPQPHARVLREETAIVLEITAEAVQIGLLELCIAATLLLHSRRNID</sequence>
<protein>
    <recommendedName>
        <fullName evidence="2">DUF6593 domain-containing protein</fullName>
    </recommendedName>
</protein>
<name>A0AAD7GFW0_MYCRO</name>
<evidence type="ECO:0000259" key="2">
    <source>
        <dbReference type="Pfam" id="PF20236"/>
    </source>
</evidence>
<proteinExistence type="predicted"/>
<dbReference type="Proteomes" id="UP001221757">
    <property type="component" value="Unassembled WGS sequence"/>
</dbReference>
<dbReference type="InterPro" id="IPR046528">
    <property type="entry name" value="DUF6593"/>
</dbReference>
<evidence type="ECO:0000313" key="3">
    <source>
        <dbReference type="EMBL" id="KAJ7692935.1"/>
    </source>
</evidence>
<dbReference type="EMBL" id="JARKIE010000049">
    <property type="protein sequence ID" value="KAJ7692935.1"/>
    <property type="molecule type" value="Genomic_DNA"/>
</dbReference>
<feature type="domain" description="DUF6593" evidence="2">
    <location>
        <begin position="65"/>
        <end position="205"/>
    </location>
</feature>
<organism evidence="3 4">
    <name type="scientific">Mycena rosella</name>
    <name type="common">Pink bonnet</name>
    <name type="synonym">Agaricus rosellus</name>
    <dbReference type="NCBI Taxonomy" id="1033263"/>
    <lineage>
        <taxon>Eukaryota</taxon>
        <taxon>Fungi</taxon>
        <taxon>Dikarya</taxon>
        <taxon>Basidiomycota</taxon>
        <taxon>Agaricomycotina</taxon>
        <taxon>Agaricomycetes</taxon>
        <taxon>Agaricomycetidae</taxon>
        <taxon>Agaricales</taxon>
        <taxon>Marasmiineae</taxon>
        <taxon>Mycenaceae</taxon>
        <taxon>Mycena</taxon>
    </lineage>
</organism>